<dbReference type="OrthoDB" id="2285533at2759"/>
<feature type="region of interest" description="Disordered" evidence="6">
    <location>
        <begin position="299"/>
        <end position="319"/>
    </location>
</feature>
<dbReference type="GO" id="GO:0000976">
    <property type="term" value="F:transcription cis-regulatory region binding"/>
    <property type="evidence" value="ECO:0007669"/>
    <property type="project" value="InterPro"/>
</dbReference>
<dbReference type="SUPFAM" id="SSF57959">
    <property type="entry name" value="Leucine zipper domain"/>
    <property type="match status" value="1"/>
</dbReference>
<dbReference type="RefSeq" id="XP_003686885.1">
    <property type="nucleotide sequence ID" value="XM_003686837.1"/>
</dbReference>
<feature type="coiled-coil region" evidence="5">
    <location>
        <begin position="86"/>
        <end position="146"/>
    </location>
</feature>
<evidence type="ECO:0000313" key="8">
    <source>
        <dbReference type="EMBL" id="CCE64451.1"/>
    </source>
</evidence>
<comment type="subcellular location">
    <subcellularLocation>
        <location evidence="1">Nucleus</location>
    </subcellularLocation>
</comment>
<dbReference type="HOGENOM" id="CLU_963771_0_0_1"/>
<evidence type="ECO:0000256" key="1">
    <source>
        <dbReference type="ARBA" id="ARBA00004123"/>
    </source>
</evidence>
<evidence type="ECO:0000256" key="4">
    <source>
        <dbReference type="ARBA" id="ARBA00023242"/>
    </source>
</evidence>
<evidence type="ECO:0000313" key="9">
    <source>
        <dbReference type="Proteomes" id="UP000005666"/>
    </source>
</evidence>
<dbReference type="GO" id="GO:0001228">
    <property type="term" value="F:DNA-binding transcription activator activity, RNA polymerase II-specific"/>
    <property type="evidence" value="ECO:0007669"/>
    <property type="project" value="TreeGrafter"/>
</dbReference>
<feature type="domain" description="BZIP" evidence="7">
    <location>
        <begin position="79"/>
        <end position="142"/>
    </location>
</feature>
<dbReference type="PANTHER" id="PTHR40621">
    <property type="entry name" value="TRANSCRIPTION FACTOR KAPC-RELATED"/>
    <property type="match status" value="1"/>
</dbReference>
<dbReference type="STRING" id="1071381.G8BWK0"/>
<evidence type="ECO:0000256" key="3">
    <source>
        <dbReference type="ARBA" id="ARBA00023163"/>
    </source>
</evidence>
<dbReference type="GO" id="GO:0090575">
    <property type="term" value="C:RNA polymerase II transcription regulator complex"/>
    <property type="evidence" value="ECO:0007669"/>
    <property type="project" value="TreeGrafter"/>
</dbReference>
<keyword evidence="5" id="KW-0175">Coiled coil</keyword>
<dbReference type="Gene3D" id="1.20.5.170">
    <property type="match status" value="1"/>
</dbReference>
<organism evidence="8 9">
    <name type="scientific">Tetrapisispora phaffii (strain ATCC 24235 / CBS 4417 / NBRC 1672 / NRRL Y-8282 / UCD 70-5)</name>
    <name type="common">Yeast</name>
    <name type="synonym">Fabospora phaffii</name>
    <dbReference type="NCBI Taxonomy" id="1071381"/>
    <lineage>
        <taxon>Eukaryota</taxon>
        <taxon>Fungi</taxon>
        <taxon>Dikarya</taxon>
        <taxon>Ascomycota</taxon>
        <taxon>Saccharomycotina</taxon>
        <taxon>Saccharomycetes</taxon>
        <taxon>Saccharomycetales</taxon>
        <taxon>Saccharomycetaceae</taxon>
        <taxon>Tetrapisispora</taxon>
    </lineage>
</organism>
<dbReference type="AlphaFoldDB" id="G8BWK0"/>
<evidence type="ECO:0000256" key="5">
    <source>
        <dbReference type="SAM" id="Coils"/>
    </source>
</evidence>
<dbReference type="GeneID" id="11533895"/>
<evidence type="ECO:0000256" key="6">
    <source>
        <dbReference type="SAM" id="MobiDB-lite"/>
    </source>
</evidence>
<dbReference type="Proteomes" id="UP000005666">
    <property type="component" value="Chromosome 8"/>
</dbReference>
<gene>
    <name evidence="8" type="primary">TPHA0H02480</name>
    <name evidence="8" type="ordered locus">TPHA_0H02480</name>
</gene>
<proteinExistence type="predicted"/>
<dbReference type="PANTHER" id="PTHR40621:SF6">
    <property type="entry name" value="AP-1-LIKE TRANSCRIPTION FACTOR YAP1-RELATED"/>
    <property type="match status" value="1"/>
</dbReference>
<protein>
    <recommendedName>
        <fullName evidence="7">BZIP domain-containing protein</fullName>
    </recommendedName>
</protein>
<keyword evidence="9" id="KW-1185">Reference proteome</keyword>
<keyword evidence="3" id="KW-0804">Transcription</keyword>
<dbReference type="eggNOG" id="ENOG502QUE5">
    <property type="taxonomic scope" value="Eukaryota"/>
</dbReference>
<dbReference type="InterPro" id="IPR046347">
    <property type="entry name" value="bZIP_sf"/>
</dbReference>
<feature type="region of interest" description="Disordered" evidence="6">
    <location>
        <begin position="37"/>
        <end position="81"/>
    </location>
</feature>
<reference evidence="8 9" key="1">
    <citation type="journal article" date="2011" name="Proc. Natl. Acad. Sci. U.S.A.">
        <title>Evolutionary erosion of yeast sex chromosomes by mating-type switching accidents.</title>
        <authorList>
            <person name="Gordon J.L."/>
            <person name="Armisen D."/>
            <person name="Proux-Wera E."/>
            <person name="Oheigeartaigh S.S."/>
            <person name="Byrne K.P."/>
            <person name="Wolfe K.H."/>
        </authorList>
    </citation>
    <scope>NUCLEOTIDE SEQUENCE [LARGE SCALE GENOMIC DNA]</scope>
    <source>
        <strain evidence="9">ATCC 24235 / CBS 4417 / NBRC 1672 / NRRL Y-8282 / UCD 70-5</strain>
    </source>
</reference>
<evidence type="ECO:0000259" key="7">
    <source>
        <dbReference type="SMART" id="SM00338"/>
    </source>
</evidence>
<dbReference type="InterPro" id="IPR004827">
    <property type="entry name" value="bZIP"/>
</dbReference>
<keyword evidence="2" id="KW-0805">Transcription regulation</keyword>
<dbReference type="InterPro" id="IPR050936">
    <property type="entry name" value="AP-1-like"/>
</dbReference>
<name>G8BWK0_TETPH</name>
<dbReference type="KEGG" id="tpf:TPHA_0H02480"/>
<dbReference type="CDD" id="cd14688">
    <property type="entry name" value="bZIP_YAP"/>
    <property type="match status" value="1"/>
</dbReference>
<dbReference type="EMBL" id="HE612863">
    <property type="protein sequence ID" value="CCE64451.1"/>
    <property type="molecule type" value="Genomic_DNA"/>
</dbReference>
<accession>G8BWK0</accession>
<keyword evidence="4" id="KW-0539">Nucleus</keyword>
<dbReference type="SMART" id="SM00338">
    <property type="entry name" value="BRLZ"/>
    <property type="match status" value="1"/>
</dbReference>
<evidence type="ECO:0000256" key="2">
    <source>
        <dbReference type="ARBA" id="ARBA00023015"/>
    </source>
</evidence>
<feature type="compositionally biased region" description="Polar residues" evidence="6">
    <location>
        <begin position="38"/>
        <end position="55"/>
    </location>
</feature>
<sequence length="357" mass="40377">MNNQNTKFPKLEPKVPLANNLYSLNLQFSRDCVLPARPTSTRKGGSINKVAQESQKLSKDKSKMETLTSPESDKNDDIDDTELKRKRKLNREAQRAFRERKSLRMEQLKDTIERLQDSIDMWEKKFKKCQGELRRLRKENLNFKKEHIALKSSLEELKTIKTKEGFTGVLGLPKTHDPLIGDLINNFKPMDAISLKNKNKETYSKRANDRKPSTLNSLKSREKVSLSVPRCGLCTDESFCVCSQLSDPVVARTNNERKQTTIDATPAADTLSKLTCSSNPASCSKCADIDRSCIGTNSNGVGEAPNLPEPVSESKDNGHVKDTRELVQDCKDLDYIEIQLSYMPKKKKGFESCHGIY</sequence>